<protein>
    <submittedName>
        <fullName evidence="1">Uncharacterized protein</fullName>
    </submittedName>
</protein>
<proteinExistence type="predicted"/>
<gene>
    <name evidence="1" type="ORF">PVK06_039253</name>
</gene>
<organism evidence="1 2">
    <name type="scientific">Gossypium arboreum</name>
    <name type="common">Tree cotton</name>
    <name type="synonym">Gossypium nanking</name>
    <dbReference type="NCBI Taxonomy" id="29729"/>
    <lineage>
        <taxon>Eukaryota</taxon>
        <taxon>Viridiplantae</taxon>
        <taxon>Streptophyta</taxon>
        <taxon>Embryophyta</taxon>
        <taxon>Tracheophyta</taxon>
        <taxon>Spermatophyta</taxon>
        <taxon>Magnoliopsida</taxon>
        <taxon>eudicotyledons</taxon>
        <taxon>Gunneridae</taxon>
        <taxon>Pentapetalae</taxon>
        <taxon>rosids</taxon>
        <taxon>malvids</taxon>
        <taxon>Malvales</taxon>
        <taxon>Malvaceae</taxon>
        <taxon>Malvoideae</taxon>
        <taxon>Gossypium</taxon>
    </lineage>
</organism>
<keyword evidence="2" id="KW-1185">Reference proteome</keyword>
<evidence type="ECO:0000313" key="1">
    <source>
        <dbReference type="EMBL" id="KAK5784726.1"/>
    </source>
</evidence>
<comment type="caution">
    <text evidence="1">The sequence shown here is derived from an EMBL/GenBank/DDBJ whole genome shotgun (WGS) entry which is preliminary data.</text>
</comment>
<name>A0ABR0N2E7_GOSAR</name>
<evidence type="ECO:0000313" key="2">
    <source>
        <dbReference type="Proteomes" id="UP001358586"/>
    </source>
</evidence>
<accession>A0ABR0N2E7</accession>
<dbReference type="EMBL" id="JARKNE010000011">
    <property type="protein sequence ID" value="KAK5784726.1"/>
    <property type="molecule type" value="Genomic_DNA"/>
</dbReference>
<sequence>MAYVGFTGCYAYERMCKMSGQKGLNIDWKGLSPDLSLSSKTFAMTGALAWQALAWASFLDGLKVGTSLALDIGRALLSVEELLLVVEVGHTRLKPLTWKGSLKCFEFRL</sequence>
<dbReference type="Proteomes" id="UP001358586">
    <property type="component" value="Chromosome 11"/>
</dbReference>
<reference evidence="1 2" key="1">
    <citation type="submission" date="2023-03" db="EMBL/GenBank/DDBJ databases">
        <title>WGS of Gossypium arboreum.</title>
        <authorList>
            <person name="Yu D."/>
        </authorList>
    </citation>
    <scope>NUCLEOTIDE SEQUENCE [LARGE SCALE GENOMIC DNA]</scope>
    <source>
        <tissue evidence="1">Leaf</tissue>
    </source>
</reference>